<dbReference type="Proteomes" id="UP000548632">
    <property type="component" value="Unassembled WGS sequence"/>
</dbReference>
<dbReference type="Gene3D" id="2.60.40.2030">
    <property type="match status" value="1"/>
</dbReference>
<evidence type="ECO:0000313" key="3">
    <source>
        <dbReference type="Proteomes" id="UP000548632"/>
    </source>
</evidence>
<dbReference type="InterPro" id="IPR028059">
    <property type="entry name" value="SWM_rpt"/>
</dbReference>
<dbReference type="GO" id="GO:0007156">
    <property type="term" value="P:homophilic cell adhesion via plasma membrane adhesion molecules"/>
    <property type="evidence" value="ECO:0007669"/>
    <property type="project" value="InterPro"/>
</dbReference>
<sequence length="1655" mass="168141">MSRPTTYGTLEKVLEIYAGVWSAAADAEGANYWVQQVEAWTTPEDAYQPYVNLVNGFFDQELVQAKYEDEAGAPLTGDAFLTALYQNVFMVDAPDAEGFAYWQAAMSAAGITDYNSAGVGALVMQMIDGMWASAATTETTQMMYQNWVTACSDFYDYQTENDLGGYSEMTPVEQQAFLATAANLVSGITSQTTPEEIQAAVDAASNAITPLAYTVEGAATSLSEGGTIEYTITSNVPVTEDVTLNYSLTGSGDNPATADDFSTATAGTVTIAAGSNTGTFSVGAKTGDGAEFTEQFTVTVTDGAAATIGSVTTLLVDTSTGDDIKPVVAADQTFNYNENQVAGATIATVVATDDRVAISGFSIVSAVENTTTPAATPVNYANYFAIDATGKLSLTAAGAAAAAAATETVPATTSAPTNDFETAPNGFKVTVTATDAAGNVSDAVDVMLEVEDLDDTPPAVTSAVIVGNKVTLNFGEALNTTVASPLAGDFQVTVTSATGGAGVNNVVGVMVESAAVVLTLASAAAAGETFKLAYTPGANTLQDVAGNDVLAFANQAVVVDTTAPVITAGQTISYIEGANDDVTDLVYKVQATDADSSIASFGIESGNTDGFFAIDGKGNITLTAAGLTGAANDYETTPNSFTLAIKATDVAGNSATENVVINVTNNPADDAEQPLELSLTSQTDALEGAGGNDTFIGDQTSVNPADVIDGNDGTDTARFTFAPNLDATYILTSREVEVFKLQNASVDKNVVFNAVNVAGMTTLTNNNSSETLTVTNVANNAAISVVGGDVETVETDDFKVTYQNSVNTGTAKIALSGVALDTLDLTDGFATYEIATTGTASSTINDFAVLTDLNADTDYDDAAEVVNLSNLASITFTGDKQLTVTSELERVSTYDATNNSGGVQVVIDDAANVKFTGGSGNDRVDVQAVGLTGSDNLEGGTGTDTLRIADGDMMSVVNASNVKGFEVLEVRATVGTNEVYNVDNIIASNALTGVTLSGGNGVGGQTFTVNNINAGATSNIKFELSDDDVLDNVTLTGKGFLPGGTSDTATLQLKNIAGEDGIDVGTLDFTDVDRLSFTSTSDGTPAAGEGNSIAELLAPSLTSITISGDQSFHLGTGVSTTALTSVDGSGLTGTTPGTYGLTLDASDGSAAKLEVKGTADADTVIASKNGTALTFYGNGGSDNVTLDSGQASNLQFTTATLGSGDMKAGNTITVSGAEAANDLQINLAAGVEAVLKSATTNLGAASANVALTTTIDANSNVAYLTGQDLNNNGTFDSALRIDLSGNGAFDANTDWQVIVDNTKTTGVTYNATTDSFTFDTLEAVAAVNQAPVFNPPGPFTVVTNAAAGTVVGNVVAVDPEAGVVTYGIEAAGNIDVNKNGIAPFTINAATGQLSVTDGSDLAAGSVSNLFIRATDSLGKSDTAQVTVNVTAGGVNPTYTLTPATATVNEGTAQLFTLATTNVVDGTQLNYAITGTGITTADTTIPLTGTVMVNSNAATLTLTPMADVATEGNETATITLTSVGAQVGNTAALTITDTSTAGGGGDTEVSMDDIGGTQLAPASFDADTGALVLTDLAATQNFVDVSNFGTDDELHYEITSESLLTVSNAGNDVTLILNNNGTVSQITLLGVATPNDLIFDVESFNLLPVGDITFPL</sequence>
<dbReference type="Gene3D" id="2.60.40.60">
    <property type="entry name" value="Cadherins"/>
    <property type="match status" value="3"/>
</dbReference>
<feature type="domain" description="Cadherin" evidence="1">
    <location>
        <begin position="586"/>
        <end position="676"/>
    </location>
</feature>
<dbReference type="GO" id="GO:0005509">
    <property type="term" value="F:calcium ion binding"/>
    <property type="evidence" value="ECO:0007669"/>
    <property type="project" value="InterPro"/>
</dbReference>
<dbReference type="PROSITE" id="PS50268">
    <property type="entry name" value="CADHERIN_2"/>
    <property type="match status" value="3"/>
</dbReference>
<proteinExistence type="predicted"/>
<dbReference type="GO" id="GO:0016020">
    <property type="term" value="C:membrane"/>
    <property type="evidence" value="ECO:0007669"/>
    <property type="project" value="InterPro"/>
</dbReference>
<name>A0A839HIN9_9GAMM</name>
<dbReference type="RefSeq" id="WP_182583558.1">
    <property type="nucleotide sequence ID" value="NZ_JABVCQ010000011.1"/>
</dbReference>
<evidence type="ECO:0000259" key="1">
    <source>
        <dbReference type="PROSITE" id="PS50268"/>
    </source>
</evidence>
<dbReference type="Pfam" id="PF13753">
    <property type="entry name" value="SWM_repeat"/>
    <property type="match status" value="1"/>
</dbReference>
<organism evidence="2 3">
    <name type="scientific">Thiospirillum jenense</name>
    <dbReference type="NCBI Taxonomy" id="1653858"/>
    <lineage>
        <taxon>Bacteria</taxon>
        <taxon>Pseudomonadati</taxon>
        <taxon>Pseudomonadota</taxon>
        <taxon>Gammaproteobacteria</taxon>
        <taxon>Chromatiales</taxon>
        <taxon>Chromatiaceae</taxon>
        <taxon>Thiospirillum</taxon>
    </lineage>
</organism>
<dbReference type="InterPro" id="IPR002126">
    <property type="entry name" value="Cadherin-like_dom"/>
</dbReference>
<feature type="domain" description="Cadherin" evidence="1">
    <location>
        <begin position="1333"/>
        <end position="1444"/>
    </location>
</feature>
<dbReference type="InterPro" id="IPR015919">
    <property type="entry name" value="Cadherin-like_sf"/>
</dbReference>
<dbReference type="SUPFAM" id="SSF141072">
    <property type="entry name" value="CalX-like"/>
    <property type="match status" value="1"/>
</dbReference>
<feature type="domain" description="Cadherin" evidence="1">
    <location>
        <begin position="328"/>
        <end position="460"/>
    </location>
</feature>
<dbReference type="CDD" id="cd11304">
    <property type="entry name" value="Cadherin_repeat"/>
    <property type="match status" value="3"/>
</dbReference>
<dbReference type="SMART" id="SM00112">
    <property type="entry name" value="CA"/>
    <property type="match status" value="2"/>
</dbReference>
<evidence type="ECO:0000313" key="2">
    <source>
        <dbReference type="EMBL" id="MBB1125932.1"/>
    </source>
</evidence>
<reference evidence="2 3" key="1">
    <citation type="journal article" date="2020" name="Arch. Microbiol.">
        <title>The genome sequence of the giant phototrophic gammaproteobacterium Thiospirillum jenense gives insight into its physiological properties and phylogenetic relationships.</title>
        <authorList>
            <person name="Imhoff J.F."/>
            <person name="Meyer T.E."/>
            <person name="Kyndt J.A."/>
        </authorList>
    </citation>
    <scope>NUCLEOTIDE SEQUENCE [LARGE SCALE GENOMIC DNA]</scope>
    <source>
        <strain evidence="2 3">DSM 216</strain>
    </source>
</reference>
<dbReference type="EMBL" id="JABVCQ010000011">
    <property type="protein sequence ID" value="MBB1125932.1"/>
    <property type="molecule type" value="Genomic_DNA"/>
</dbReference>
<keyword evidence="3" id="KW-1185">Reference proteome</keyword>
<dbReference type="InterPro" id="IPR038081">
    <property type="entry name" value="CalX-like_sf"/>
</dbReference>
<gene>
    <name evidence="2" type="ORF">HUK38_06760</name>
</gene>
<dbReference type="SUPFAM" id="SSF49313">
    <property type="entry name" value="Cadherin-like"/>
    <property type="match status" value="2"/>
</dbReference>
<accession>A0A839HIN9</accession>
<protein>
    <recommendedName>
        <fullName evidence="1">Cadherin domain-containing protein</fullName>
    </recommendedName>
</protein>
<comment type="caution">
    <text evidence="2">The sequence shown here is derived from an EMBL/GenBank/DDBJ whole genome shotgun (WGS) entry which is preliminary data.</text>
</comment>